<evidence type="ECO:0000256" key="2">
    <source>
        <dbReference type="ARBA" id="ARBA00023295"/>
    </source>
</evidence>
<reference evidence="4" key="1">
    <citation type="journal article" date="2012" name="Science">
        <title>Fermentation, hydrogen, and sulfur metabolism in multiple uncultivated bacterial phyla.</title>
        <authorList>
            <person name="Wrighton K.C."/>
            <person name="Thomas B.C."/>
            <person name="Sharon I."/>
            <person name="Miller C.S."/>
            <person name="Castelle C.J."/>
            <person name="VerBerkmoes N.C."/>
            <person name="Wilkins M.J."/>
            <person name="Hettich R.L."/>
            <person name="Lipton M.S."/>
            <person name="Williams K.H."/>
            <person name="Long P.E."/>
            <person name="Banfield J.F."/>
        </authorList>
    </citation>
    <scope>NUCLEOTIDE SEQUENCE [LARGE SCALE GENOMIC DNA]</scope>
</reference>
<dbReference type="AlphaFoldDB" id="K1XWD9"/>
<comment type="caution">
    <text evidence="4">The sequence shown here is derived from an EMBL/GenBank/DDBJ whole genome shotgun (WGS) entry which is preliminary data.</text>
</comment>
<dbReference type="PANTHER" id="PTHR12304">
    <property type="entry name" value="INOSINE-URIDINE PREFERRING NUCLEOSIDE HYDROLASE"/>
    <property type="match status" value="1"/>
</dbReference>
<evidence type="ECO:0000259" key="3">
    <source>
        <dbReference type="Pfam" id="PF01156"/>
    </source>
</evidence>
<dbReference type="GO" id="GO:0006152">
    <property type="term" value="P:purine nucleoside catabolic process"/>
    <property type="evidence" value="ECO:0007669"/>
    <property type="project" value="TreeGrafter"/>
</dbReference>
<proteinExistence type="predicted"/>
<organism evidence="4">
    <name type="scientific">uncultured bacterium</name>
    <name type="common">gcode 4</name>
    <dbReference type="NCBI Taxonomy" id="1234023"/>
    <lineage>
        <taxon>Bacteria</taxon>
        <taxon>environmental samples</taxon>
    </lineage>
</organism>
<keyword evidence="2" id="KW-0326">Glycosidase</keyword>
<sequence length="264" mass="31064">MKKIPVLVYTDIGDDIDDSLATAYLVAHPNIDLVGIICDHNVIDYRMHTAQYLLDILKYPAPVQGEEHDIFLEELLKKYKRDLVILSIAPTTQLSKDIERFTQLFAGIKRIYFQGQVHDHDAKISPNMQSYNFAQDPEAIQHILKYDIPMTFVWKHIAYEAPFTISDFELLAKKNPVVWKYLYEQAQKRKERLEKINPEVFQRLYWKNPDIMSYPYDLITAVAINNDEMFIKKTIGNRELIGQEKDNQWIKDISAFKKYMMNIL</sequence>
<feature type="domain" description="Inosine/uridine-preferring nucleoside hydrolase" evidence="3">
    <location>
        <begin position="60"/>
        <end position="230"/>
    </location>
</feature>
<evidence type="ECO:0000313" key="4">
    <source>
        <dbReference type="EMBL" id="EKD24718.1"/>
    </source>
</evidence>
<dbReference type="EMBL" id="AMFJ01036174">
    <property type="protein sequence ID" value="EKD24718.1"/>
    <property type="molecule type" value="Genomic_DNA"/>
</dbReference>
<dbReference type="InterPro" id="IPR001910">
    <property type="entry name" value="Inosine/uridine_hydrolase_dom"/>
</dbReference>
<dbReference type="SUPFAM" id="SSF53590">
    <property type="entry name" value="Nucleoside hydrolase"/>
    <property type="match status" value="1"/>
</dbReference>
<keyword evidence="1 4" id="KW-0378">Hydrolase</keyword>
<dbReference type="Gene3D" id="3.90.245.10">
    <property type="entry name" value="Ribonucleoside hydrolase-like"/>
    <property type="match status" value="2"/>
</dbReference>
<name>K1XWD9_9BACT</name>
<accession>K1XWD9</accession>
<protein>
    <submittedName>
        <fullName evidence="4">Inosine-uridine preferring nucleoside hydrolase</fullName>
    </submittedName>
</protein>
<dbReference type="PANTHER" id="PTHR12304:SF4">
    <property type="entry name" value="URIDINE NUCLEOSIDASE"/>
    <property type="match status" value="1"/>
</dbReference>
<dbReference type="GO" id="GO:0005829">
    <property type="term" value="C:cytosol"/>
    <property type="evidence" value="ECO:0007669"/>
    <property type="project" value="TreeGrafter"/>
</dbReference>
<dbReference type="GO" id="GO:0008477">
    <property type="term" value="F:purine nucleosidase activity"/>
    <property type="evidence" value="ECO:0007669"/>
    <property type="project" value="TreeGrafter"/>
</dbReference>
<dbReference type="Pfam" id="PF01156">
    <property type="entry name" value="IU_nuc_hydro"/>
    <property type="match status" value="1"/>
</dbReference>
<dbReference type="InterPro" id="IPR023186">
    <property type="entry name" value="IUNH"/>
</dbReference>
<dbReference type="InterPro" id="IPR036452">
    <property type="entry name" value="Ribo_hydro-like"/>
</dbReference>
<gene>
    <name evidence="4" type="ORF">ACD_80C00167G0016</name>
</gene>
<evidence type="ECO:0000256" key="1">
    <source>
        <dbReference type="ARBA" id="ARBA00022801"/>
    </source>
</evidence>